<dbReference type="Proteomes" id="UP000504634">
    <property type="component" value="Unplaced"/>
</dbReference>
<dbReference type="GO" id="GO:0005615">
    <property type="term" value="C:extracellular space"/>
    <property type="evidence" value="ECO:0007669"/>
    <property type="project" value="InterPro"/>
</dbReference>
<reference evidence="6" key="1">
    <citation type="submission" date="2025-08" db="UniProtKB">
        <authorList>
            <consortium name="RefSeq"/>
        </authorList>
    </citation>
    <scope>IDENTIFICATION</scope>
    <source>
        <strain evidence="6">11010-0011.00</strain>
        <tissue evidence="6">Whole body</tissue>
    </source>
</reference>
<keyword evidence="2 6" id="KW-0722">Serine protease inhibitor</keyword>
<dbReference type="Gene3D" id="2.10.310.10">
    <property type="entry name" value="Serpins superfamily"/>
    <property type="match status" value="1"/>
</dbReference>
<comment type="similarity">
    <text evidence="3">Belongs to the serpin family.</text>
</comment>
<dbReference type="InterPro" id="IPR036186">
    <property type="entry name" value="Serpin_sf"/>
</dbReference>
<dbReference type="Gene3D" id="2.30.39.10">
    <property type="entry name" value="Alpha-1-antitrypsin, domain 1"/>
    <property type="match status" value="1"/>
</dbReference>
<feature type="domain" description="Serpin" evidence="4">
    <location>
        <begin position="68"/>
        <end position="443"/>
    </location>
</feature>
<keyword evidence="5" id="KW-1185">Reference proteome</keyword>
<dbReference type="InterPro" id="IPR042185">
    <property type="entry name" value="Serpin_sf_2"/>
</dbReference>
<dbReference type="InterPro" id="IPR023796">
    <property type="entry name" value="Serpin_dom"/>
</dbReference>
<evidence type="ECO:0000256" key="2">
    <source>
        <dbReference type="ARBA" id="ARBA00022900"/>
    </source>
</evidence>
<evidence type="ECO:0000256" key="3">
    <source>
        <dbReference type="RuleBase" id="RU000411"/>
    </source>
</evidence>
<dbReference type="InterPro" id="IPR023795">
    <property type="entry name" value="Serpin_CS"/>
</dbReference>
<dbReference type="PANTHER" id="PTHR11461">
    <property type="entry name" value="SERINE PROTEASE INHIBITOR, SERPIN"/>
    <property type="match status" value="1"/>
</dbReference>
<dbReference type="GO" id="GO:0004867">
    <property type="term" value="F:serine-type endopeptidase inhibitor activity"/>
    <property type="evidence" value="ECO:0007669"/>
    <property type="project" value="UniProtKB-KW"/>
</dbReference>
<sequence length="448" mass="51165">MSRLALNAYLTEEIFLTLWPPKMKLLATSIVVALLLPAALCADLCSESSANFLMHRGDLYRGQQEFTVSMLEAIRKAKPDENIFFSPYSTYHALLLAYFGAGSETEKELVKTLRLEWASSKEAVRSVYNWEKQMRAVRSENMPLEFGSADRIYFDQHFSLASCVEKRFYNEIVKLNFRQEPEECRTHINAWIANVTRNEIPDMLGPNDIDAKTQVVLANAAYFKGQWVSRFKEKNTEMKTFYTSGTKQSFTPMMKQKGTFLLTTDERLGAHVLQLPYRTTKEEEKDENDDIKSDISMVIILPTFNADALEQVLNKLNAKTLAQSLAEGMPREIEVSLPKFEFEQRFELVPILREMGIRKIFEGDADFNDFTAEEQISFGDAKHVAKIKVDEEGSTAAAATVLVSFRSARPIEPTKFECDHPFVFLIYDKTSQSILFTGIFRDPMTAKI</sequence>
<dbReference type="RefSeq" id="XP_030376562.1">
    <property type="nucleotide sequence ID" value="XM_030520702.1"/>
</dbReference>
<proteinExistence type="inferred from homology"/>
<keyword evidence="1 6" id="KW-0646">Protease inhibitor</keyword>
<evidence type="ECO:0000256" key="1">
    <source>
        <dbReference type="ARBA" id="ARBA00022690"/>
    </source>
</evidence>
<dbReference type="InterPro" id="IPR000215">
    <property type="entry name" value="Serpin_fam"/>
</dbReference>
<protein>
    <submittedName>
        <fullName evidence="6">Serine protease inhibitor 88Ea isoform X1</fullName>
    </submittedName>
</protein>
<evidence type="ECO:0000259" key="4">
    <source>
        <dbReference type="SMART" id="SM00093"/>
    </source>
</evidence>
<organism evidence="5 6">
    <name type="scientific">Drosophila lebanonensis</name>
    <name type="common">Fruit fly</name>
    <name type="synonym">Scaptodrosophila lebanonensis</name>
    <dbReference type="NCBI Taxonomy" id="7225"/>
    <lineage>
        <taxon>Eukaryota</taxon>
        <taxon>Metazoa</taxon>
        <taxon>Ecdysozoa</taxon>
        <taxon>Arthropoda</taxon>
        <taxon>Hexapoda</taxon>
        <taxon>Insecta</taxon>
        <taxon>Pterygota</taxon>
        <taxon>Neoptera</taxon>
        <taxon>Endopterygota</taxon>
        <taxon>Diptera</taxon>
        <taxon>Brachycera</taxon>
        <taxon>Muscomorpha</taxon>
        <taxon>Ephydroidea</taxon>
        <taxon>Drosophilidae</taxon>
        <taxon>Scaptodrosophila</taxon>
    </lineage>
</organism>
<dbReference type="SUPFAM" id="SSF56574">
    <property type="entry name" value="Serpins"/>
    <property type="match status" value="1"/>
</dbReference>
<dbReference type="AlphaFoldDB" id="A0A6J2TNK4"/>
<dbReference type="OrthoDB" id="671595at2759"/>
<dbReference type="PANTHER" id="PTHR11461:SF278">
    <property type="entry name" value="SERINE PROTEASE INHIBITOR 88EA"/>
    <property type="match status" value="1"/>
</dbReference>
<dbReference type="GeneID" id="115625589"/>
<dbReference type="Pfam" id="PF00079">
    <property type="entry name" value="Serpin"/>
    <property type="match status" value="1"/>
</dbReference>
<dbReference type="CDD" id="cd19594">
    <property type="entry name" value="serpin_crustaceans_chelicerates_insects"/>
    <property type="match status" value="1"/>
</dbReference>
<dbReference type="SMART" id="SM00093">
    <property type="entry name" value="SERPIN"/>
    <property type="match status" value="1"/>
</dbReference>
<accession>A0A6J2TNK4</accession>
<gene>
    <name evidence="6" type="primary">LOC115625589</name>
</gene>
<dbReference type="Gene3D" id="3.30.497.10">
    <property type="entry name" value="Antithrombin, subunit I, domain 2"/>
    <property type="match status" value="1"/>
</dbReference>
<name>A0A6J2TNK4_DROLE</name>
<dbReference type="InterPro" id="IPR042178">
    <property type="entry name" value="Serpin_sf_1"/>
</dbReference>
<evidence type="ECO:0000313" key="5">
    <source>
        <dbReference type="Proteomes" id="UP000504634"/>
    </source>
</evidence>
<dbReference type="PROSITE" id="PS00284">
    <property type="entry name" value="SERPIN"/>
    <property type="match status" value="1"/>
</dbReference>
<evidence type="ECO:0000313" key="6">
    <source>
        <dbReference type="RefSeq" id="XP_030376562.1"/>
    </source>
</evidence>